<reference evidence="2 3" key="1">
    <citation type="journal article" date="2021" name="Nat. Plants">
        <title>The Taxus genome provides insights into paclitaxel biosynthesis.</title>
        <authorList>
            <person name="Xiong X."/>
            <person name="Gou J."/>
            <person name="Liao Q."/>
            <person name="Li Y."/>
            <person name="Zhou Q."/>
            <person name="Bi G."/>
            <person name="Li C."/>
            <person name="Du R."/>
            <person name="Wang X."/>
            <person name="Sun T."/>
            <person name="Guo L."/>
            <person name="Liang H."/>
            <person name="Lu P."/>
            <person name="Wu Y."/>
            <person name="Zhang Z."/>
            <person name="Ro D.K."/>
            <person name="Shang Y."/>
            <person name="Huang S."/>
            <person name="Yan J."/>
        </authorList>
    </citation>
    <scope>NUCLEOTIDE SEQUENCE [LARGE SCALE GENOMIC DNA]</scope>
    <source>
        <strain evidence="2">Ta-2019</strain>
    </source>
</reference>
<sequence>LFLVDESIMEENSKEDMVVPNSPLEQQFKDFSLTSFMLEEEVIQGQDGLQTPEEGEAAPNPKEEEEKRQEDVIISLTPSTQEGPQ</sequence>
<feature type="non-terminal residue" evidence="2">
    <location>
        <position position="1"/>
    </location>
</feature>
<dbReference type="EMBL" id="JAHRHJ020000007">
    <property type="protein sequence ID" value="KAH9307257.1"/>
    <property type="molecule type" value="Genomic_DNA"/>
</dbReference>
<protein>
    <submittedName>
        <fullName evidence="2">Uncharacterized protein</fullName>
    </submittedName>
</protein>
<evidence type="ECO:0000313" key="2">
    <source>
        <dbReference type="EMBL" id="KAH9307257.1"/>
    </source>
</evidence>
<keyword evidence="3" id="KW-1185">Reference proteome</keyword>
<evidence type="ECO:0000313" key="3">
    <source>
        <dbReference type="Proteomes" id="UP000824469"/>
    </source>
</evidence>
<dbReference type="Proteomes" id="UP000824469">
    <property type="component" value="Unassembled WGS sequence"/>
</dbReference>
<feature type="region of interest" description="Disordered" evidence="1">
    <location>
        <begin position="43"/>
        <end position="85"/>
    </location>
</feature>
<evidence type="ECO:0000256" key="1">
    <source>
        <dbReference type="SAM" id="MobiDB-lite"/>
    </source>
</evidence>
<gene>
    <name evidence="2" type="ORF">KI387_035168</name>
</gene>
<feature type="compositionally biased region" description="Basic and acidic residues" evidence="1">
    <location>
        <begin position="61"/>
        <end position="71"/>
    </location>
</feature>
<accession>A0AA38FNJ4</accession>
<dbReference type="AlphaFoldDB" id="A0AA38FNJ4"/>
<feature type="non-terminal residue" evidence="2">
    <location>
        <position position="85"/>
    </location>
</feature>
<proteinExistence type="predicted"/>
<organism evidence="2 3">
    <name type="scientific">Taxus chinensis</name>
    <name type="common">Chinese yew</name>
    <name type="synonym">Taxus wallichiana var. chinensis</name>
    <dbReference type="NCBI Taxonomy" id="29808"/>
    <lineage>
        <taxon>Eukaryota</taxon>
        <taxon>Viridiplantae</taxon>
        <taxon>Streptophyta</taxon>
        <taxon>Embryophyta</taxon>
        <taxon>Tracheophyta</taxon>
        <taxon>Spermatophyta</taxon>
        <taxon>Pinopsida</taxon>
        <taxon>Pinidae</taxon>
        <taxon>Conifers II</taxon>
        <taxon>Cupressales</taxon>
        <taxon>Taxaceae</taxon>
        <taxon>Taxus</taxon>
    </lineage>
</organism>
<feature type="compositionally biased region" description="Polar residues" evidence="1">
    <location>
        <begin position="76"/>
        <end position="85"/>
    </location>
</feature>
<name>A0AA38FNJ4_TAXCH</name>
<comment type="caution">
    <text evidence="2">The sequence shown here is derived from an EMBL/GenBank/DDBJ whole genome shotgun (WGS) entry which is preliminary data.</text>
</comment>